<dbReference type="SUPFAM" id="SSF46785">
    <property type="entry name" value="Winged helix' DNA-binding domain"/>
    <property type="match status" value="1"/>
</dbReference>
<evidence type="ECO:0000313" key="6">
    <source>
        <dbReference type="Proteomes" id="UP000199045"/>
    </source>
</evidence>
<dbReference type="AlphaFoldDB" id="A0A1G7RMW4"/>
<organism evidence="5 6">
    <name type="scientific">Chitinophaga filiformis</name>
    <name type="common">Myxococcus filiformis</name>
    <name type="synonym">Flexibacter filiformis</name>
    <dbReference type="NCBI Taxonomy" id="104663"/>
    <lineage>
        <taxon>Bacteria</taxon>
        <taxon>Pseudomonadati</taxon>
        <taxon>Bacteroidota</taxon>
        <taxon>Chitinophagia</taxon>
        <taxon>Chitinophagales</taxon>
        <taxon>Chitinophagaceae</taxon>
        <taxon>Chitinophaga</taxon>
    </lineage>
</organism>
<dbReference type="PANTHER" id="PTHR33154:SF33">
    <property type="entry name" value="TRANSCRIPTIONAL REPRESSOR SDPR"/>
    <property type="match status" value="1"/>
</dbReference>
<sequence>MNKKLDIKRIEKISKALGDPYRIKIVEAIRKEQDWTPCTLILDMLDLAQSTVSHHIKQLVDADLLLAEKEGRNTKYKINKEVFEEYVTFLSLFTA</sequence>
<dbReference type="GO" id="GO:0003700">
    <property type="term" value="F:DNA-binding transcription factor activity"/>
    <property type="evidence" value="ECO:0007669"/>
    <property type="project" value="InterPro"/>
</dbReference>
<gene>
    <name evidence="5" type="ORF">SAMN04488121_103532</name>
</gene>
<evidence type="ECO:0000256" key="2">
    <source>
        <dbReference type="ARBA" id="ARBA00023125"/>
    </source>
</evidence>
<dbReference type="SMART" id="SM00418">
    <property type="entry name" value="HTH_ARSR"/>
    <property type="match status" value="1"/>
</dbReference>
<evidence type="ECO:0000256" key="1">
    <source>
        <dbReference type="ARBA" id="ARBA00023015"/>
    </source>
</evidence>
<dbReference type="InterPro" id="IPR036390">
    <property type="entry name" value="WH_DNA-bd_sf"/>
</dbReference>
<dbReference type="EMBL" id="FNBN01000003">
    <property type="protein sequence ID" value="SDG12045.1"/>
    <property type="molecule type" value="Genomic_DNA"/>
</dbReference>
<evidence type="ECO:0000313" key="5">
    <source>
        <dbReference type="EMBL" id="SDG12045.1"/>
    </source>
</evidence>
<dbReference type="PRINTS" id="PR00778">
    <property type="entry name" value="HTHARSR"/>
</dbReference>
<dbReference type="InterPro" id="IPR051081">
    <property type="entry name" value="HTH_MetalResp_TranReg"/>
</dbReference>
<dbReference type="InterPro" id="IPR036388">
    <property type="entry name" value="WH-like_DNA-bd_sf"/>
</dbReference>
<evidence type="ECO:0000259" key="4">
    <source>
        <dbReference type="PROSITE" id="PS50987"/>
    </source>
</evidence>
<feature type="domain" description="HTH arsR-type" evidence="4">
    <location>
        <begin position="2"/>
        <end position="95"/>
    </location>
</feature>
<dbReference type="InterPro" id="IPR011991">
    <property type="entry name" value="ArsR-like_HTH"/>
</dbReference>
<dbReference type="Gene3D" id="1.10.10.10">
    <property type="entry name" value="Winged helix-like DNA-binding domain superfamily/Winged helix DNA-binding domain"/>
    <property type="match status" value="1"/>
</dbReference>
<dbReference type="GO" id="GO:0003677">
    <property type="term" value="F:DNA binding"/>
    <property type="evidence" value="ECO:0007669"/>
    <property type="project" value="UniProtKB-KW"/>
</dbReference>
<keyword evidence="1" id="KW-0805">Transcription regulation</keyword>
<evidence type="ECO:0000256" key="3">
    <source>
        <dbReference type="ARBA" id="ARBA00023163"/>
    </source>
</evidence>
<dbReference type="PROSITE" id="PS50987">
    <property type="entry name" value="HTH_ARSR_2"/>
    <property type="match status" value="1"/>
</dbReference>
<dbReference type="Pfam" id="PF12840">
    <property type="entry name" value="HTH_20"/>
    <property type="match status" value="1"/>
</dbReference>
<keyword evidence="2" id="KW-0238">DNA-binding</keyword>
<name>A0A1G7RMW4_CHIFI</name>
<dbReference type="CDD" id="cd00090">
    <property type="entry name" value="HTH_ARSR"/>
    <property type="match status" value="1"/>
</dbReference>
<keyword evidence="3" id="KW-0804">Transcription</keyword>
<dbReference type="NCBIfam" id="NF033788">
    <property type="entry name" value="HTH_metalloreg"/>
    <property type="match status" value="1"/>
</dbReference>
<dbReference type="OrthoDB" id="9798835at2"/>
<reference evidence="5 6" key="1">
    <citation type="submission" date="2016-10" db="EMBL/GenBank/DDBJ databases">
        <authorList>
            <person name="de Groot N.N."/>
        </authorList>
    </citation>
    <scope>NUCLEOTIDE SEQUENCE [LARGE SCALE GENOMIC DNA]</scope>
    <source>
        <strain evidence="5 6">DSM 527</strain>
    </source>
</reference>
<dbReference type="RefSeq" id="WP_089833148.1">
    <property type="nucleotide sequence ID" value="NZ_FNBN01000003.1"/>
</dbReference>
<dbReference type="PANTHER" id="PTHR33154">
    <property type="entry name" value="TRANSCRIPTIONAL REGULATOR, ARSR FAMILY"/>
    <property type="match status" value="1"/>
</dbReference>
<protein>
    <submittedName>
        <fullName evidence="5">ArsR family transcriptional regulator</fullName>
    </submittedName>
</protein>
<accession>A0A1G7RMW4</accession>
<dbReference type="InterPro" id="IPR001845">
    <property type="entry name" value="HTH_ArsR_DNA-bd_dom"/>
</dbReference>
<dbReference type="STRING" id="104663.SAMN04488121_103532"/>
<proteinExistence type="predicted"/>
<dbReference type="Proteomes" id="UP000199045">
    <property type="component" value="Unassembled WGS sequence"/>
</dbReference>